<dbReference type="InterPro" id="IPR049437">
    <property type="entry name" value="tRNA-synt_1c_C2"/>
</dbReference>
<dbReference type="InterPro" id="IPR020059">
    <property type="entry name" value="Glu/Gln-tRNA-synth_Ib_codon-bd"/>
</dbReference>
<dbReference type="GO" id="GO:0006425">
    <property type="term" value="P:glutaminyl-tRNA aminoacylation"/>
    <property type="evidence" value="ECO:0007669"/>
    <property type="project" value="TreeGrafter"/>
</dbReference>
<accession>A0A0D3JFV7</accession>
<feature type="compositionally biased region" description="Basic and acidic residues" evidence="4">
    <location>
        <begin position="69"/>
        <end position="86"/>
    </location>
</feature>
<dbReference type="KEGG" id="ehx:EMIHUDRAFT_240419"/>
<dbReference type="GO" id="GO:0005829">
    <property type="term" value="C:cytosol"/>
    <property type="evidence" value="ECO:0007669"/>
    <property type="project" value="TreeGrafter"/>
</dbReference>
<name>A0A0D3JFV7_EMIH1</name>
<dbReference type="eggNOG" id="KOG1148">
    <property type="taxonomic scope" value="Eukaryota"/>
</dbReference>
<feature type="domain" description="tRNA synthetases class I (E and Q) anti-codon binding" evidence="6">
    <location>
        <begin position="312"/>
        <end position="380"/>
    </location>
</feature>
<reference evidence="7" key="2">
    <citation type="submission" date="2024-10" db="UniProtKB">
        <authorList>
            <consortium name="EnsemblProtists"/>
        </authorList>
    </citation>
    <scope>IDENTIFICATION</scope>
</reference>
<dbReference type="InterPro" id="IPR014729">
    <property type="entry name" value="Rossmann-like_a/b/a_fold"/>
</dbReference>
<dbReference type="Gene3D" id="3.40.50.620">
    <property type="entry name" value="HUPs"/>
    <property type="match status" value="1"/>
</dbReference>
<organism evidence="7 8">
    <name type="scientific">Emiliania huxleyi (strain CCMP1516)</name>
    <dbReference type="NCBI Taxonomy" id="280463"/>
    <lineage>
        <taxon>Eukaryota</taxon>
        <taxon>Haptista</taxon>
        <taxon>Haptophyta</taxon>
        <taxon>Prymnesiophyceae</taxon>
        <taxon>Isochrysidales</taxon>
        <taxon>Noelaerhabdaceae</taxon>
        <taxon>Emiliania</taxon>
    </lineage>
</organism>
<dbReference type="Gene3D" id="2.40.240.10">
    <property type="entry name" value="Ribosomal Protein L25, Chain P"/>
    <property type="match status" value="3"/>
</dbReference>
<dbReference type="PANTHER" id="PTHR43097:SF4">
    <property type="entry name" value="GLUTAMINE--TRNA LIGASE"/>
    <property type="match status" value="1"/>
</dbReference>
<dbReference type="HOGENOM" id="CLU_680485_0_0_1"/>
<feature type="compositionally biased region" description="Basic and acidic residues" evidence="4">
    <location>
        <begin position="9"/>
        <end position="28"/>
    </location>
</feature>
<protein>
    <recommendedName>
        <fullName evidence="1">glutamine--tRNA ligase</fullName>
        <ecNumber evidence="1">6.1.1.18</ecNumber>
    </recommendedName>
</protein>
<evidence type="ECO:0000256" key="4">
    <source>
        <dbReference type="SAM" id="MobiDB-lite"/>
    </source>
</evidence>
<dbReference type="SUPFAM" id="SSF50715">
    <property type="entry name" value="Ribosomal protein L25-like"/>
    <property type="match status" value="2"/>
</dbReference>
<dbReference type="GO" id="GO:0005524">
    <property type="term" value="F:ATP binding"/>
    <property type="evidence" value="ECO:0007669"/>
    <property type="project" value="UniProtKB-KW"/>
</dbReference>
<feature type="domain" description="Glutamyl/glutaminyl-tRNA synthetase class Ib anti-codon binding" evidence="5">
    <location>
        <begin position="169"/>
        <end position="299"/>
    </location>
</feature>
<feature type="region of interest" description="Disordered" evidence="4">
    <location>
        <begin position="1"/>
        <end position="28"/>
    </location>
</feature>
<evidence type="ECO:0000256" key="3">
    <source>
        <dbReference type="ARBA" id="ARBA00048270"/>
    </source>
</evidence>
<feature type="region of interest" description="Disordered" evidence="4">
    <location>
        <begin position="55"/>
        <end position="95"/>
    </location>
</feature>
<sequence length="405" mass="43388">MSKSGAKTAKTDAVKASRKRPDPEGLRLIEEGEKAFEAKDFVAATERFVAAKAACDASTVQATAKPKKEKPPPAEKEAVADKEPKPADGGVEQKLVLKPPVENIQAKPLRPDIDAAHNYALNAAEDHAAYLKRTGGATVMRFDDTNPAAEKQEYIDSILDSVAWLGHTPVAVELRGLAAGGKPFESPNHPRNAEMGARRLVLPETIYIDRDDFREARASVALPRTPRCAQRPAAVSWRQRTRVGVGRADATAPSQVDAPSFFGLAPGKEVGLLGAGVTIRCDEVVRGGDGGVTALVCSADGSAERNKTKGHLHWVSAAEGVRAKVRVYGAPSWLKLLNPDSCVEHEAVVERDLAQAAGPPARSADRPAFQFQRLGFFCVDTDSTAEAPVFNRIVPLKEDKEKKAG</sequence>
<dbReference type="PANTHER" id="PTHR43097">
    <property type="entry name" value="GLUTAMINE-TRNA LIGASE"/>
    <property type="match status" value="1"/>
</dbReference>
<dbReference type="GO" id="GO:0004819">
    <property type="term" value="F:glutamine-tRNA ligase activity"/>
    <property type="evidence" value="ECO:0007669"/>
    <property type="project" value="UniProtKB-EC"/>
</dbReference>
<evidence type="ECO:0000259" key="6">
    <source>
        <dbReference type="Pfam" id="PF20974"/>
    </source>
</evidence>
<dbReference type="RefSeq" id="XP_005774821.1">
    <property type="nucleotide sequence ID" value="XM_005774764.1"/>
</dbReference>
<proteinExistence type="predicted"/>
<comment type="catalytic activity">
    <reaction evidence="3">
        <text>tRNA(Gln) + L-glutamine + ATP = L-glutaminyl-tRNA(Gln) + AMP + diphosphate</text>
        <dbReference type="Rhea" id="RHEA:20121"/>
        <dbReference type="Rhea" id="RHEA-COMP:9662"/>
        <dbReference type="Rhea" id="RHEA-COMP:9681"/>
        <dbReference type="ChEBI" id="CHEBI:30616"/>
        <dbReference type="ChEBI" id="CHEBI:33019"/>
        <dbReference type="ChEBI" id="CHEBI:58359"/>
        <dbReference type="ChEBI" id="CHEBI:78442"/>
        <dbReference type="ChEBI" id="CHEBI:78521"/>
        <dbReference type="ChEBI" id="CHEBI:456215"/>
        <dbReference type="EC" id="6.1.1.18"/>
    </reaction>
</comment>
<keyword evidence="8" id="KW-1185">Reference proteome</keyword>
<dbReference type="Proteomes" id="UP000013827">
    <property type="component" value="Unassembled WGS sequence"/>
</dbReference>
<dbReference type="SUPFAM" id="SSF52374">
    <property type="entry name" value="Nucleotidylyl transferase"/>
    <property type="match status" value="1"/>
</dbReference>
<reference evidence="8" key="1">
    <citation type="journal article" date="2013" name="Nature">
        <title>Pan genome of the phytoplankton Emiliania underpins its global distribution.</title>
        <authorList>
            <person name="Read B.A."/>
            <person name="Kegel J."/>
            <person name="Klute M.J."/>
            <person name="Kuo A."/>
            <person name="Lefebvre S.C."/>
            <person name="Maumus F."/>
            <person name="Mayer C."/>
            <person name="Miller J."/>
            <person name="Monier A."/>
            <person name="Salamov A."/>
            <person name="Young J."/>
            <person name="Aguilar M."/>
            <person name="Claverie J.M."/>
            <person name="Frickenhaus S."/>
            <person name="Gonzalez K."/>
            <person name="Herman E.K."/>
            <person name="Lin Y.C."/>
            <person name="Napier J."/>
            <person name="Ogata H."/>
            <person name="Sarno A.F."/>
            <person name="Shmutz J."/>
            <person name="Schroeder D."/>
            <person name="de Vargas C."/>
            <person name="Verret F."/>
            <person name="von Dassow P."/>
            <person name="Valentin K."/>
            <person name="Van de Peer Y."/>
            <person name="Wheeler G."/>
            <person name="Dacks J.B."/>
            <person name="Delwiche C.F."/>
            <person name="Dyhrman S.T."/>
            <person name="Glockner G."/>
            <person name="John U."/>
            <person name="Richards T."/>
            <person name="Worden A.Z."/>
            <person name="Zhang X."/>
            <person name="Grigoriev I.V."/>
            <person name="Allen A.E."/>
            <person name="Bidle K."/>
            <person name="Borodovsky M."/>
            <person name="Bowler C."/>
            <person name="Brownlee C."/>
            <person name="Cock J.M."/>
            <person name="Elias M."/>
            <person name="Gladyshev V.N."/>
            <person name="Groth M."/>
            <person name="Guda C."/>
            <person name="Hadaegh A."/>
            <person name="Iglesias-Rodriguez M.D."/>
            <person name="Jenkins J."/>
            <person name="Jones B.M."/>
            <person name="Lawson T."/>
            <person name="Leese F."/>
            <person name="Lindquist E."/>
            <person name="Lobanov A."/>
            <person name="Lomsadze A."/>
            <person name="Malik S.B."/>
            <person name="Marsh M.E."/>
            <person name="Mackinder L."/>
            <person name="Mock T."/>
            <person name="Mueller-Roeber B."/>
            <person name="Pagarete A."/>
            <person name="Parker M."/>
            <person name="Probert I."/>
            <person name="Quesneville H."/>
            <person name="Raines C."/>
            <person name="Rensing S.A."/>
            <person name="Riano-Pachon D.M."/>
            <person name="Richier S."/>
            <person name="Rokitta S."/>
            <person name="Shiraiwa Y."/>
            <person name="Soanes D.M."/>
            <person name="van der Giezen M."/>
            <person name="Wahlund T.M."/>
            <person name="Williams B."/>
            <person name="Wilson W."/>
            <person name="Wolfe G."/>
            <person name="Wurch L.L."/>
        </authorList>
    </citation>
    <scope>NUCLEOTIDE SEQUENCE</scope>
</reference>
<dbReference type="InterPro" id="IPR050132">
    <property type="entry name" value="Gln/Glu-tRNA_Ligase"/>
</dbReference>
<dbReference type="PaxDb" id="2903-EOD22392"/>
<evidence type="ECO:0000313" key="8">
    <source>
        <dbReference type="Proteomes" id="UP000013827"/>
    </source>
</evidence>
<evidence type="ECO:0000256" key="1">
    <source>
        <dbReference type="ARBA" id="ARBA00012836"/>
    </source>
</evidence>
<dbReference type="EC" id="6.1.1.18" evidence="1"/>
<dbReference type="STRING" id="2903.R1CIL6"/>
<dbReference type="Pfam" id="PF20974">
    <property type="entry name" value="tRNA-synt_1c_C2"/>
    <property type="match status" value="1"/>
</dbReference>
<dbReference type="InterPro" id="IPR020056">
    <property type="entry name" value="Rbsml_bL25/Gln-tRNA_synth_N"/>
</dbReference>
<dbReference type="EnsemblProtists" id="EOD22392">
    <property type="protein sequence ID" value="EOD22392"/>
    <property type="gene ID" value="EMIHUDRAFT_240419"/>
</dbReference>
<dbReference type="InterPro" id="IPR011035">
    <property type="entry name" value="Ribosomal_bL25/Gln-tRNA_synth"/>
</dbReference>
<evidence type="ECO:0000313" key="7">
    <source>
        <dbReference type="EnsemblProtists" id="EOD22392"/>
    </source>
</evidence>
<dbReference type="GeneID" id="17267932"/>
<evidence type="ECO:0000259" key="5">
    <source>
        <dbReference type="Pfam" id="PF03950"/>
    </source>
</evidence>
<keyword evidence="2" id="KW-0648">Protein biosynthesis</keyword>
<dbReference type="AlphaFoldDB" id="A0A0D3JFV7"/>
<dbReference type="Pfam" id="PF03950">
    <property type="entry name" value="tRNA-synt_1c_C"/>
    <property type="match status" value="1"/>
</dbReference>
<evidence type="ECO:0000256" key="2">
    <source>
        <dbReference type="ARBA" id="ARBA00022917"/>
    </source>
</evidence>